<evidence type="ECO:0000256" key="2">
    <source>
        <dbReference type="SAM" id="Phobius"/>
    </source>
</evidence>
<keyword evidence="1" id="KW-1015">Disulfide bond</keyword>
<dbReference type="PANTHER" id="PTHR22991:SF40">
    <property type="entry name" value="PROTEIN CBG13490"/>
    <property type="match status" value="1"/>
</dbReference>
<dbReference type="AlphaFoldDB" id="A0AAW0MF60"/>
<feature type="domain" description="C-type lectin" evidence="3">
    <location>
        <begin position="290"/>
        <end position="414"/>
    </location>
</feature>
<dbReference type="Gene3D" id="3.10.100.10">
    <property type="entry name" value="Mannose-Binding Protein A, subunit A"/>
    <property type="match status" value="3"/>
</dbReference>
<accession>A0AAW0MF60</accession>
<evidence type="ECO:0000313" key="5">
    <source>
        <dbReference type="Proteomes" id="UP001460270"/>
    </source>
</evidence>
<dbReference type="InterPro" id="IPR050976">
    <property type="entry name" value="Snaclec"/>
</dbReference>
<evidence type="ECO:0000259" key="3">
    <source>
        <dbReference type="PROSITE" id="PS50041"/>
    </source>
</evidence>
<feature type="transmembrane region" description="Helical" evidence="2">
    <location>
        <begin position="423"/>
        <end position="444"/>
    </location>
</feature>
<evidence type="ECO:0000256" key="1">
    <source>
        <dbReference type="ARBA" id="ARBA00023157"/>
    </source>
</evidence>
<comment type="caution">
    <text evidence="4">The sequence shown here is derived from an EMBL/GenBank/DDBJ whole genome shotgun (WGS) entry which is preliminary data.</text>
</comment>
<dbReference type="CDD" id="cd00037">
    <property type="entry name" value="CLECT"/>
    <property type="match status" value="3"/>
</dbReference>
<feature type="domain" description="C-type lectin" evidence="3">
    <location>
        <begin position="125"/>
        <end position="247"/>
    </location>
</feature>
<dbReference type="Pfam" id="PF00059">
    <property type="entry name" value="Lectin_C"/>
    <property type="match status" value="3"/>
</dbReference>
<protein>
    <recommendedName>
        <fullName evidence="3">C-type lectin domain-containing protein</fullName>
    </recommendedName>
</protein>
<keyword evidence="2" id="KW-1133">Transmembrane helix</keyword>
<dbReference type="InterPro" id="IPR016187">
    <property type="entry name" value="CTDL_fold"/>
</dbReference>
<dbReference type="EMBL" id="JBBPFD010000706">
    <property type="protein sequence ID" value="KAK7877266.1"/>
    <property type="molecule type" value="Genomic_DNA"/>
</dbReference>
<feature type="domain" description="C-type lectin" evidence="3">
    <location>
        <begin position="10"/>
        <end position="85"/>
    </location>
</feature>
<keyword evidence="2" id="KW-0472">Membrane</keyword>
<keyword evidence="5" id="KW-1185">Reference proteome</keyword>
<organism evidence="4 5">
    <name type="scientific">Mugilogobius chulae</name>
    <name type="common">yellowstripe goby</name>
    <dbReference type="NCBI Taxonomy" id="88201"/>
    <lineage>
        <taxon>Eukaryota</taxon>
        <taxon>Metazoa</taxon>
        <taxon>Chordata</taxon>
        <taxon>Craniata</taxon>
        <taxon>Vertebrata</taxon>
        <taxon>Euteleostomi</taxon>
        <taxon>Actinopterygii</taxon>
        <taxon>Neopterygii</taxon>
        <taxon>Teleostei</taxon>
        <taxon>Neoteleostei</taxon>
        <taxon>Acanthomorphata</taxon>
        <taxon>Gobiaria</taxon>
        <taxon>Gobiiformes</taxon>
        <taxon>Gobioidei</taxon>
        <taxon>Gobiidae</taxon>
        <taxon>Gobionellinae</taxon>
        <taxon>Mugilogobius</taxon>
    </lineage>
</organism>
<evidence type="ECO:0000313" key="4">
    <source>
        <dbReference type="EMBL" id="KAK7877266.1"/>
    </source>
</evidence>
<reference evidence="5" key="1">
    <citation type="submission" date="2024-04" db="EMBL/GenBank/DDBJ databases">
        <title>Salinicola lusitanus LLJ914,a marine bacterium isolated from the Okinawa Trough.</title>
        <authorList>
            <person name="Li J."/>
        </authorList>
    </citation>
    <scope>NUCLEOTIDE SEQUENCE [LARGE SCALE GENOMIC DNA]</scope>
</reference>
<gene>
    <name evidence="4" type="ORF">WMY93_032020</name>
</gene>
<keyword evidence="2" id="KW-0812">Transmembrane</keyword>
<dbReference type="SMART" id="SM00034">
    <property type="entry name" value="CLECT"/>
    <property type="match status" value="2"/>
</dbReference>
<dbReference type="PROSITE" id="PS50041">
    <property type="entry name" value="C_TYPE_LECTIN_2"/>
    <property type="match status" value="3"/>
</dbReference>
<dbReference type="Proteomes" id="UP001460270">
    <property type="component" value="Unassembled WGS sequence"/>
</dbReference>
<dbReference type="PANTHER" id="PTHR22991">
    <property type="entry name" value="PROTEIN CBG13490"/>
    <property type="match status" value="1"/>
</dbReference>
<dbReference type="InterPro" id="IPR001304">
    <property type="entry name" value="C-type_lectin-like"/>
</dbReference>
<sequence length="474" mass="53535">MFSVFADEDAHVLTIRDKEENEFIRQQLEPFRNLVQFVWLGMFKDENDNQTKWFDGTNVQYNNWKYGRMSVDKPFMAGLNTYGVWFYIINKLYFQDLKQKMIVACKVEKDDKKQYNTSVVDFQQYGSLSYQVLPQKLTWFKALEECGRRGGHLASIHDLQHDAHINLITKTDGLNCGLDCPAKMDFFSTFQTGTPKQKHAASGYEWSDGTALKYKPNIFELSSSPGPSEASCVYVTTEGKWVRSSCQTVTEGAICYTTNITTASQRAKLQTAPASNRCPQKDGGSLWVQHEEHCYAFDTSFYNYSVYNMEQAKSFCDNLDAEVLTVKTKEENDFVSKHLADDPLVTSKAWLGISVNSEGKPLSWIDTSALEYSNWKTGALSSVSGQKQCAVLNAAAGGTWELVQCNTISRVVCQTKARKSSPAALVILIILLVLLLLAAAFIVYKKKRAHFSTTVRYKRTYDQTDSTSIVTDPE</sequence>
<proteinExistence type="predicted"/>
<name>A0AAW0MF60_9GOBI</name>
<dbReference type="SUPFAM" id="SSF56436">
    <property type="entry name" value="C-type lectin-like"/>
    <property type="match status" value="3"/>
</dbReference>
<dbReference type="InterPro" id="IPR016186">
    <property type="entry name" value="C-type_lectin-like/link_sf"/>
</dbReference>